<dbReference type="Gene3D" id="1.10.8.270">
    <property type="entry name" value="putative rabgap domain of human tbc1 domain family member 14 like domains"/>
    <property type="match status" value="1"/>
</dbReference>
<dbReference type="PANTHER" id="PTHR13399:SF2">
    <property type="entry name" value="TRANSLOCON-ASSOCIATED PROTEIN SUBUNIT GAMMA"/>
    <property type="match status" value="1"/>
</dbReference>
<feature type="compositionally biased region" description="Low complexity" evidence="1">
    <location>
        <begin position="455"/>
        <end position="467"/>
    </location>
</feature>
<reference evidence="3 4" key="1">
    <citation type="submission" date="2015-12" db="EMBL/GenBank/DDBJ databases">
        <title>The genome of Folsomia candida.</title>
        <authorList>
            <person name="Faddeeva A."/>
            <person name="Derks M.F."/>
            <person name="Anvar Y."/>
            <person name="Smit S."/>
            <person name="Van Straalen N."/>
            <person name="Roelofs D."/>
        </authorList>
    </citation>
    <scope>NUCLEOTIDE SEQUENCE [LARGE SCALE GENOMIC DNA]</scope>
    <source>
        <strain evidence="3 4">VU population</strain>
        <tissue evidence="3">Whole body</tissue>
    </source>
</reference>
<feature type="region of interest" description="Disordered" evidence="1">
    <location>
        <begin position="801"/>
        <end position="832"/>
    </location>
</feature>
<dbReference type="PROSITE" id="PS50086">
    <property type="entry name" value="TBC_RABGAP"/>
    <property type="match status" value="1"/>
</dbReference>
<gene>
    <name evidence="3" type="ORF">Fcan01_27972</name>
</gene>
<evidence type="ECO:0000313" key="4">
    <source>
        <dbReference type="Proteomes" id="UP000198287"/>
    </source>
</evidence>
<dbReference type="EMBL" id="LNIX01000061">
    <property type="protein sequence ID" value="OXA37251.1"/>
    <property type="molecule type" value="Genomic_DNA"/>
</dbReference>
<evidence type="ECO:0000259" key="2">
    <source>
        <dbReference type="PROSITE" id="PS50086"/>
    </source>
</evidence>
<dbReference type="SUPFAM" id="SSF47923">
    <property type="entry name" value="Ypt/Rab-GAP domain of gyp1p"/>
    <property type="match status" value="2"/>
</dbReference>
<dbReference type="OrthoDB" id="289721at2759"/>
<keyword evidence="4" id="KW-1185">Reference proteome</keyword>
<feature type="compositionally biased region" description="Low complexity" evidence="1">
    <location>
        <begin position="624"/>
        <end position="633"/>
    </location>
</feature>
<evidence type="ECO:0000313" key="3">
    <source>
        <dbReference type="EMBL" id="OXA37251.1"/>
    </source>
</evidence>
<dbReference type="STRING" id="158441.A0A226CXV3"/>
<dbReference type="PANTHER" id="PTHR13399">
    <property type="entry name" value="TRANSLOCON-ASSOCIATED PROTEIN TRAP , GAMMA SUBUNIT"/>
    <property type="match status" value="1"/>
</dbReference>
<dbReference type="GO" id="GO:0005783">
    <property type="term" value="C:endoplasmic reticulum"/>
    <property type="evidence" value="ECO:0007669"/>
    <property type="project" value="TreeGrafter"/>
</dbReference>
<feature type="region of interest" description="Disordered" evidence="1">
    <location>
        <begin position="738"/>
        <end position="781"/>
    </location>
</feature>
<accession>A0A226CXV3</accession>
<feature type="region of interest" description="Disordered" evidence="1">
    <location>
        <begin position="388"/>
        <end position="649"/>
    </location>
</feature>
<feature type="compositionally biased region" description="Low complexity" evidence="1">
    <location>
        <begin position="1048"/>
        <end position="1061"/>
    </location>
</feature>
<dbReference type="InterPro" id="IPR000195">
    <property type="entry name" value="Rab-GAP-TBC_dom"/>
</dbReference>
<dbReference type="AlphaFoldDB" id="A0A226CXV3"/>
<feature type="compositionally biased region" description="Low complexity" evidence="1">
    <location>
        <begin position="402"/>
        <end position="426"/>
    </location>
</feature>
<feature type="region of interest" description="Disordered" evidence="1">
    <location>
        <begin position="995"/>
        <end position="1071"/>
    </location>
</feature>
<dbReference type="OMA" id="SADFCVR"/>
<dbReference type="Gene3D" id="1.10.472.80">
    <property type="entry name" value="Ypt/Rab-GAP domain of gyp1p, domain 3"/>
    <property type="match status" value="1"/>
</dbReference>
<feature type="compositionally biased region" description="Low complexity" evidence="1">
    <location>
        <begin position="766"/>
        <end position="778"/>
    </location>
</feature>
<dbReference type="SMART" id="SM00164">
    <property type="entry name" value="TBC"/>
    <property type="match status" value="1"/>
</dbReference>
<feature type="compositionally biased region" description="Low complexity" evidence="1">
    <location>
        <begin position="503"/>
        <end position="519"/>
    </location>
</feature>
<proteinExistence type="predicted"/>
<feature type="compositionally biased region" description="Polar residues" evidence="1">
    <location>
        <begin position="428"/>
        <end position="454"/>
    </location>
</feature>
<feature type="region of interest" description="Disordered" evidence="1">
    <location>
        <begin position="859"/>
        <end position="886"/>
    </location>
</feature>
<dbReference type="InterPro" id="IPR035969">
    <property type="entry name" value="Rab-GAP_TBC_sf"/>
</dbReference>
<comment type="caution">
    <text evidence="3">The sequence shown here is derived from an EMBL/GenBank/DDBJ whole genome shotgun (WGS) entry which is preliminary data.</text>
</comment>
<feature type="compositionally biased region" description="Polar residues" evidence="1">
    <location>
        <begin position="476"/>
        <end position="490"/>
    </location>
</feature>
<name>A0A226CXV3_FOLCA</name>
<sequence length="1122" mass="121411">MTDLINSLKSFAYASGAINCDRRHSSGQLRIIPLLNLTGVGGGGGRTPNDNGFSQWRDAMRMVARLPGGLPVEFRLKLWENLSEKYLYEKGIPWSRVLAKSATPTSRDVEIADQIHKDLHRTGCTGFSGAKQVKLKSVLVAYGRWNPSVGYCQGFNMIGAMLLEMTGGDETLTLKVLIFLIEGVLPQGYFSGGLRGLAVDMAVFGEILRMRKPSLHAQLCRLQGGEEQPPLIDVFTMHWFLTLFIHCLPTPSVLRIWDLVLLEGSEVLLRTALVLWAAIETRILEVRSADQFYSVMGAVTKEMLEFGLMDPNSLVKCVVSVGPFPFPGLVALRQKHRALIQQDAPYKSFFLAKRELDNLKKHYAAIRHRQKATTIILKRSNSLFIPTTKKTTVSPRPKFRRGSSGASNAGNATTTATTPQQGAKGALTPSNNNKTNTRATQHNVINNNNRQGVMTVTNRNNVTNSNVNRHHGKMAQVTQTWDKTSSSSLASKAGKTFRRRRTLSSSSVATSSSSSTELCDSSDDEKSDRGEKTASSSSSSSEGVWSDSDNKWVKKKIKVKKGHKSQHQLSLEKWERLGPMTPLLGQGGQDSSKENETPPESDALATKSPKNEENFSIFEMGDLPSPSSPQSDPGATNGDNGPILSRSSSIIDTNDSQHFLEEMSKLGKSDKFYENLSKRICELQFQNLKTLSTCNTVIDPKSLALPPFPRSPLASPISHFPPTAGGIENFNLLKISPRGSTSGGDCSPVATPGWKTPSSPNPPPITISRKTSKSSMSSVDNPLSSLDIPDICVVGEVTETKVKRSSRHRSSHSQSCPGSVSPTDLGLNFPPTPVPSPPVLLAPLEFPESASIAEGTSLLSPQVTEPSSPQKNTSSTENSLISPKSPNLGSKRKLFLRSASPVPLDEDFLCVDSAADSAAFLFPSSDDPTAAEESTSPAFPVALCPTQFTSDGQEESLTSSDLPSEEEIKINAVIRENIAILQRLKLKSGAYLDGYDDEEEEDDDSYEEIEDDESGSGGRRSGSLGSEDRDSGVVPTSSKTFLVKDRLSSVSSNGSSRSGSRSGKRRCNGCGGRRLSRGNSIGSTCSAAPKSGGCGTTAGFGFNPFPTVRKARLRVTKYGLYN</sequence>
<organism evidence="3 4">
    <name type="scientific">Folsomia candida</name>
    <name type="common">Springtail</name>
    <dbReference type="NCBI Taxonomy" id="158441"/>
    <lineage>
        <taxon>Eukaryota</taxon>
        <taxon>Metazoa</taxon>
        <taxon>Ecdysozoa</taxon>
        <taxon>Arthropoda</taxon>
        <taxon>Hexapoda</taxon>
        <taxon>Collembola</taxon>
        <taxon>Entomobryomorpha</taxon>
        <taxon>Isotomoidea</taxon>
        <taxon>Isotomidae</taxon>
        <taxon>Proisotominae</taxon>
        <taxon>Folsomia</taxon>
    </lineage>
</organism>
<feature type="compositionally biased region" description="Acidic residues" evidence="1">
    <location>
        <begin position="995"/>
        <end position="1014"/>
    </location>
</feature>
<feature type="domain" description="Rab-GAP TBC" evidence="2">
    <location>
        <begin position="69"/>
        <end position="264"/>
    </location>
</feature>
<protein>
    <submittedName>
        <fullName evidence="3">TBC1 domain family member 2A</fullName>
    </submittedName>
</protein>
<feature type="compositionally biased region" description="Basic residues" evidence="1">
    <location>
        <begin position="553"/>
        <end position="566"/>
    </location>
</feature>
<dbReference type="Pfam" id="PF00566">
    <property type="entry name" value="RabGAP-TBC"/>
    <property type="match status" value="1"/>
</dbReference>
<evidence type="ECO:0000256" key="1">
    <source>
        <dbReference type="SAM" id="MobiDB-lite"/>
    </source>
</evidence>
<dbReference type="Proteomes" id="UP000198287">
    <property type="component" value="Unassembled WGS sequence"/>
</dbReference>